<dbReference type="CDD" id="cd01276">
    <property type="entry name" value="PKCI_related"/>
    <property type="match status" value="1"/>
</dbReference>
<gene>
    <name evidence="5" type="ORF">UV10_C0003G0023</name>
</gene>
<dbReference type="AlphaFoldDB" id="A0A0G0ZCJ9"/>
<organism evidence="5 6">
    <name type="scientific">Candidatus Azambacteria bacterium GW2011_GWA1_42_19</name>
    <dbReference type="NCBI Taxonomy" id="1618609"/>
    <lineage>
        <taxon>Bacteria</taxon>
        <taxon>Candidatus Azamiibacteriota</taxon>
    </lineage>
</organism>
<dbReference type="Gene3D" id="3.30.428.10">
    <property type="entry name" value="HIT-like"/>
    <property type="match status" value="1"/>
</dbReference>
<dbReference type="Pfam" id="PF11969">
    <property type="entry name" value="DcpS_C"/>
    <property type="match status" value="1"/>
</dbReference>
<dbReference type="InterPro" id="IPR036265">
    <property type="entry name" value="HIT-like_sf"/>
</dbReference>
<dbReference type="SUPFAM" id="SSF54197">
    <property type="entry name" value="HIT-like"/>
    <property type="match status" value="1"/>
</dbReference>
<dbReference type="PANTHER" id="PTHR23089">
    <property type="entry name" value="HISTIDINE TRIAD HIT PROTEIN"/>
    <property type="match status" value="1"/>
</dbReference>
<feature type="active site" description="Tele-AMP-histidine intermediate" evidence="1">
    <location>
        <position position="100"/>
    </location>
</feature>
<feature type="domain" description="HIT" evidence="4">
    <location>
        <begin position="5"/>
        <end position="111"/>
    </location>
</feature>
<evidence type="ECO:0000256" key="1">
    <source>
        <dbReference type="PIRSR" id="PIRSR601310-1"/>
    </source>
</evidence>
<dbReference type="EMBL" id="LCDE01000003">
    <property type="protein sequence ID" value="KKS46394.1"/>
    <property type="molecule type" value="Genomic_DNA"/>
</dbReference>
<sequence>MNNCIFCKIVSHEIPSDIVLEDEKFLIFKDIRPKAQIHLLIIPKKHLGPVNILTAEDKEVVGEMILKARGIAEKIGVSQSGYRLIFNVGKDAGMEVDHLHLHLLAGKSMPF</sequence>
<dbReference type="InterPro" id="IPR011146">
    <property type="entry name" value="HIT-like"/>
</dbReference>
<reference evidence="5 6" key="1">
    <citation type="journal article" date="2015" name="Nature">
        <title>rRNA introns, odd ribosomes, and small enigmatic genomes across a large radiation of phyla.</title>
        <authorList>
            <person name="Brown C.T."/>
            <person name="Hug L.A."/>
            <person name="Thomas B.C."/>
            <person name="Sharon I."/>
            <person name="Castelle C.J."/>
            <person name="Singh A."/>
            <person name="Wilkins M.J."/>
            <person name="Williams K.H."/>
            <person name="Banfield J.F."/>
        </authorList>
    </citation>
    <scope>NUCLEOTIDE SEQUENCE [LARGE SCALE GENOMIC DNA]</scope>
</reference>
<accession>A0A0G0ZCJ9</accession>
<evidence type="ECO:0000259" key="4">
    <source>
        <dbReference type="PROSITE" id="PS51084"/>
    </source>
</evidence>
<comment type="caution">
    <text evidence="5">The sequence shown here is derived from an EMBL/GenBank/DDBJ whole genome shotgun (WGS) entry which is preliminary data.</text>
</comment>
<evidence type="ECO:0000313" key="6">
    <source>
        <dbReference type="Proteomes" id="UP000034951"/>
    </source>
</evidence>
<protein>
    <submittedName>
        <fullName evidence="5">Histidine triad (HIT) protein</fullName>
    </submittedName>
</protein>
<dbReference type="PROSITE" id="PS51084">
    <property type="entry name" value="HIT_2"/>
    <property type="match status" value="1"/>
</dbReference>
<dbReference type="Proteomes" id="UP000034951">
    <property type="component" value="Unassembled WGS sequence"/>
</dbReference>
<dbReference type="PRINTS" id="PR00332">
    <property type="entry name" value="HISTRIAD"/>
</dbReference>
<name>A0A0G0ZCJ9_9BACT</name>
<feature type="short sequence motif" description="Histidine triad motif" evidence="2 3">
    <location>
        <begin position="98"/>
        <end position="102"/>
    </location>
</feature>
<proteinExistence type="predicted"/>
<dbReference type="GO" id="GO:0003824">
    <property type="term" value="F:catalytic activity"/>
    <property type="evidence" value="ECO:0007669"/>
    <property type="project" value="InterPro"/>
</dbReference>
<dbReference type="InterPro" id="IPR001310">
    <property type="entry name" value="Histidine_triad_HIT"/>
</dbReference>
<evidence type="ECO:0000313" key="5">
    <source>
        <dbReference type="EMBL" id="KKS46394.1"/>
    </source>
</evidence>
<evidence type="ECO:0000256" key="3">
    <source>
        <dbReference type="PROSITE-ProRule" id="PRU00464"/>
    </source>
</evidence>
<evidence type="ECO:0000256" key="2">
    <source>
        <dbReference type="PIRSR" id="PIRSR601310-3"/>
    </source>
</evidence>